<evidence type="ECO:0000259" key="1">
    <source>
        <dbReference type="Pfam" id="PF05050"/>
    </source>
</evidence>
<dbReference type="InterPro" id="IPR006342">
    <property type="entry name" value="FkbM_mtfrase"/>
</dbReference>
<evidence type="ECO:0000313" key="3">
    <source>
        <dbReference type="Proteomes" id="UP001057520"/>
    </source>
</evidence>
<dbReference type="Gene3D" id="3.40.50.150">
    <property type="entry name" value="Vaccinia Virus protein VP39"/>
    <property type="match status" value="1"/>
</dbReference>
<reference evidence="2 3" key="1">
    <citation type="submission" date="2022-04" db="EMBL/GenBank/DDBJ databases">
        <title>Genome sequence of soybean root-associated Caulobacter segnis RL271.</title>
        <authorList>
            <person name="Longley R."/>
            <person name="Bonito G."/>
            <person name="Trigodet F."/>
            <person name="Crosson S."/>
            <person name="Fiebig A."/>
        </authorList>
    </citation>
    <scope>NUCLEOTIDE SEQUENCE [LARGE SCALE GENOMIC DNA]</scope>
    <source>
        <strain evidence="2 3">RL271</strain>
    </source>
</reference>
<feature type="domain" description="Methyltransferase FkbM" evidence="1">
    <location>
        <begin position="81"/>
        <end position="241"/>
    </location>
</feature>
<dbReference type="GO" id="GO:0032259">
    <property type="term" value="P:methylation"/>
    <property type="evidence" value="ECO:0007669"/>
    <property type="project" value="UniProtKB-KW"/>
</dbReference>
<dbReference type="InterPro" id="IPR029063">
    <property type="entry name" value="SAM-dependent_MTases_sf"/>
</dbReference>
<dbReference type="SUPFAM" id="SSF53335">
    <property type="entry name" value="S-adenosyl-L-methionine-dependent methyltransferases"/>
    <property type="match status" value="1"/>
</dbReference>
<dbReference type="EMBL" id="CP096040">
    <property type="protein sequence ID" value="USQ98418.1"/>
    <property type="molecule type" value="Genomic_DNA"/>
</dbReference>
<dbReference type="GO" id="GO:0008168">
    <property type="term" value="F:methyltransferase activity"/>
    <property type="evidence" value="ECO:0007669"/>
    <property type="project" value="UniProtKB-KW"/>
</dbReference>
<sequence>MIASPGLARRRYLDELFLGRRFLGTRRQENAEQFPNLAVFAFDTVSAEVMVSGRFERTILDASFTFLGPFASSFAQGAALDVGANIGNHAIYFAEHFAEVHAIEASELPFALLEVNAKLYGRGRVRPICKGLSDKTETLAFIQKPGEVGSSYFAEQADDRGSGQVINVATMPGDDLLRDIAPAHPIRLIKVDVEGFELRVLRGLEATIQQHRPIILLEQLAPDILNGTSEAVDYLRDRCGYTAIFHADTPSPWRNNRLAIIHRMIFGEETIVRRQLSLAKRHYPLLICLTEEHLSGLD</sequence>
<dbReference type="PANTHER" id="PTHR34203:SF15">
    <property type="entry name" value="SLL1173 PROTEIN"/>
    <property type="match status" value="1"/>
</dbReference>
<keyword evidence="2" id="KW-0808">Transferase</keyword>
<dbReference type="PANTHER" id="PTHR34203">
    <property type="entry name" value="METHYLTRANSFERASE, FKBM FAMILY PROTEIN"/>
    <property type="match status" value="1"/>
</dbReference>
<dbReference type="Proteomes" id="UP001057520">
    <property type="component" value="Chromosome"/>
</dbReference>
<keyword evidence="3" id="KW-1185">Reference proteome</keyword>
<dbReference type="Pfam" id="PF05050">
    <property type="entry name" value="Methyltransf_21"/>
    <property type="match status" value="1"/>
</dbReference>
<accession>A0ABY5A0B0</accession>
<proteinExistence type="predicted"/>
<gene>
    <name evidence="2" type="ORF">MZV50_13085</name>
</gene>
<organism evidence="2 3">
    <name type="scientific">Caulobacter segnis</name>
    <dbReference type="NCBI Taxonomy" id="88688"/>
    <lineage>
        <taxon>Bacteria</taxon>
        <taxon>Pseudomonadati</taxon>
        <taxon>Pseudomonadota</taxon>
        <taxon>Alphaproteobacteria</taxon>
        <taxon>Caulobacterales</taxon>
        <taxon>Caulobacteraceae</taxon>
        <taxon>Caulobacter</taxon>
    </lineage>
</organism>
<evidence type="ECO:0000313" key="2">
    <source>
        <dbReference type="EMBL" id="USQ98418.1"/>
    </source>
</evidence>
<dbReference type="InterPro" id="IPR052514">
    <property type="entry name" value="SAM-dependent_MTase"/>
</dbReference>
<dbReference type="NCBIfam" id="TIGR01444">
    <property type="entry name" value="fkbM_fam"/>
    <property type="match status" value="1"/>
</dbReference>
<protein>
    <submittedName>
        <fullName evidence="2">FkbM family methyltransferase</fullName>
    </submittedName>
</protein>
<keyword evidence="2" id="KW-0489">Methyltransferase</keyword>
<name>A0ABY5A0B0_9CAUL</name>